<dbReference type="OrthoDB" id="1750606at2759"/>
<dbReference type="STRING" id="63057.A0A2P5BXM1"/>
<proteinExistence type="predicted"/>
<dbReference type="PANTHER" id="PTHR31286:SF60">
    <property type="entry name" value="PROTEIN, PUTATIVE-RELATED"/>
    <property type="match status" value="1"/>
</dbReference>
<dbReference type="Proteomes" id="UP000237000">
    <property type="component" value="Unassembled WGS sequence"/>
</dbReference>
<protein>
    <submittedName>
        <fullName evidence="1">Uncharacterized protein</fullName>
    </submittedName>
</protein>
<dbReference type="InParanoid" id="A0A2P5BXM1"/>
<keyword evidence="2" id="KW-1185">Reference proteome</keyword>
<name>A0A2P5BXM1_TREOI</name>
<dbReference type="AlphaFoldDB" id="A0A2P5BXM1"/>
<reference evidence="2" key="1">
    <citation type="submission" date="2016-06" db="EMBL/GenBank/DDBJ databases">
        <title>Parallel loss of symbiosis genes in relatives of nitrogen-fixing non-legume Parasponia.</title>
        <authorList>
            <person name="Van Velzen R."/>
            <person name="Holmer R."/>
            <person name="Bu F."/>
            <person name="Rutten L."/>
            <person name="Van Zeijl A."/>
            <person name="Liu W."/>
            <person name="Santuari L."/>
            <person name="Cao Q."/>
            <person name="Sharma T."/>
            <person name="Shen D."/>
            <person name="Roswanjaya Y."/>
            <person name="Wardhani T."/>
            <person name="Kalhor M.S."/>
            <person name="Jansen J."/>
            <person name="Van den Hoogen J."/>
            <person name="Gungor B."/>
            <person name="Hartog M."/>
            <person name="Hontelez J."/>
            <person name="Verver J."/>
            <person name="Yang W.-C."/>
            <person name="Schijlen E."/>
            <person name="Repin R."/>
            <person name="Schilthuizen M."/>
            <person name="Schranz E."/>
            <person name="Heidstra R."/>
            <person name="Miyata K."/>
            <person name="Fedorova E."/>
            <person name="Kohlen W."/>
            <person name="Bisseling T."/>
            <person name="Smit S."/>
            <person name="Geurts R."/>
        </authorList>
    </citation>
    <scope>NUCLEOTIDE SEQUENCE [LARGE SCALE GENOMIC DNA]</scope>
    <source>
        <strain evidence="2">cv. RG33-2</strain>
    </source>
</reference>
<dbReference type="EMBL" id="JXTC01000443">
    <property type="protein sequence ID" value="PON53521.1"/>
    <property type="molecule type" value="Genomic_DNA"/>
</dbReference>
<accession>A0A2P5BXM1</accession>
<dbReference type="PANTHER" id="PTHR31286">
    <property type="entry name" value="GLYCINE-RICH CELL WALL STRUCTURAL PROTEIN 1.8-LIKE"/>
    <property type="match status" value="1"/>
</dbReference>
<evidence type="ECO:0000313" key="2">
    <source>
        <dbReference type="Proteomes" id="UP000237000"/>
    </source>
</evidence>
<evidence type="ECO:0000313" key="1">
    <source>
        <dbReference type="EMBL" id="PON53521.1"/>
    </source>
</evidence>
<dbReference type="InterPro" id="IPR040256">
    <property type="entry name" value="At4g02000-like"/>
</dbReference>
<sequence length="251" mass="28537">MGDLDSRQRLHRFLSGPVTRHGILTPELGSVEVPTEPFSVGLDLLQHLNHKGCCGRLAMVLPTMDVLGYKELFSFHKKEISDSSAPLVNPMAVEERLNMCKFFLIGLVILSNGDKPWSLTDLKARLDSIWKISSWRLISLGKGYFLIMLTFEKDKTRVWSMGSLNIKPGILRLWPWVPGFVLSEQKTTNIQVWVRFYELPWEFWYPQILSDLARAIGCPLKIDQATLNGDFSHSARALVDVDLKNPLLDSI</sequence>
<gene>
    <name evidence="1" type="ORF">TorRG33x02_305090</name>
</gene>
<organism evidence="1 2">
    <name type="scientific">Trema orientale</name>
    <name type="common">Charcoal tree</name>
    <name type="synonym">Celtis orientalis</name>
    <dbReference type="NCBI Taxonomy" id="63057"/>
    <lineage>
        <taxon>Eukaryota</taxon>
        <taxon>Viridiplantae</taxon>
        <taxon>Streptophyta</taxon>
        <taxon>Embryophyta</taxon>
        <taxon>Tracheophyta</taxon>
        <taxon>Spermatophyta</taxon>
        <taxon>Magnoliopsida</taxon>
        <taxon>eudicotyledons</taxon>
        <taxon>Gunneridae</taxon>
        <taxon>Pentapetalae</taxon>
        <taxon>rosids</taxon>
        <taxon>fabids</taxon>
        <taxon>Rosales</taxon>
        <taxon>Cannabaceae</taxon>
        <taxon>Trema</taxon>
    </lineage>
</organism>
<comment type="caution">
    <text evidence="1">The sequence shown here is derived from an EMBL/GenBank/DDBJ whole genome shotgun (WGS) entry which is preliminary data.</text>
</comment>